<proteinExistence type="predicted"/>
<dbReference type="EMBL" id="JBICBT010000207">
    <property type="protein sequence ID" value="KAL3120688.1"/>
    <property type="molecule type" value="Genomic_DNA"/>
</dbReference>
<name>A0ABD2M022_9BILA</name>
<organism evidence="2 3">
    <name type="scientific">Heterodera trifolii</name>
    <dbReference type="NCBI Taxonomy" id="157864"/>
    <lineage>
        <taxon>Eukaryota</taxon>
        <taxon>Metazoa</taxon>
        <taxon>Ecdysozoa</taxon>
        <taxon>Nematoda</taxon>
        <taxon>Chromadorea</taxon>
        <taxon>Rhabditida</taxon>
        <taxon>Tylenchina</taxon>
        <taxon>Tylenchomorpha</taxon>
        <taxon>Tylenchoidea</taxon>
        <taxon>Heteroderidae</taxon>
        <taxon>Heteroderinae</taxon>
        <taxon>Heterodera</taxon>
    </lineage>
</organism>
<evidence type="ECO:0000313" key="2">
    <source>
        <dbReference type="EMBL" id="KAL3120688.1"/>
    </source>
</evidence>
<reference evidence="2 3" key="1">
    <citation type="submission" date="2024-10" db="EMBL/GenBank/DDBJ databases">
        <authorList>
            <person name="Kim D."/>
        </authorList>
    </citation>
    <scope>NUCLEOTIDE SEQUENCE [LARGE SCALE GENOMIC DNA]</scope>
    <source>
        <strain evidence="2">BH-2024</strain>
    </source>
</reference>
<comment type="caution">
    <text evidence="2">The sequence shown here is derived from an EMBL/GenBank/DDBJ whole genome shotgun (WGS) entry which is preliminary data.</text>
</comment>
<accession>A0ABD2M022</accession>
<protein>
    <submittedName>
        <fullName evidence="2">Uncharacterized protein</fullName>
    </submittedName>
</protein>
<keyword evidence="3" id="KW-1185">Reference proteome</keyword>
<feature type="region of interest" description="Disordered" evidence="1">
    <location>
        <begin position="217"/>
        <end position="238"/>
    </location>
</feature>
<gene>
    <name evidence="2" type="ORF">niasHT_007980</name>
</gene>
<evidence type="ECO:0000256" key="1">
    <source>
        <dbReference type="SAM" id="MobiDB-lite"/>
    </source>
</evidence>
<dbReference type="AlphaFoldDB" id="A0ABD2M022"/>
<sequence length="238" mass="27057">MSPISSWDGMSLRPEAPANDSVQSIRLGEYQHHQGKKERLEVNINPTTWARVSANMLQRERGSTSMIVPVAWIIAMQRQLKQEFRSLDNIDMGRIWTVYEGMDGGGRYHLIYYNSFHWTRDFYRKDSSSPFIPLMRIRGEAADYCLFIYNCKNWGIDGQQQPIFPNGMSIDKNGMGPANAVLPSDIPMDVLVGRQANKVKRKRGGFLTRKRLEEQGFVLSPPRSRASTRASAGDAKAQ</sequence>
<evidence type="ECO:0000313" key="3">
    <source>
        <dbReference type="Proteomes" id="UP001620626"/>
    </source>
</evidence>
<feature type="compositionally biased region" description="Low complexity" evidence="1">
    <location>
        <begin position="223"/>
        <end position="232"/>
    </location>
</feature>
<dbReference type="Proteomes" id="UP001620626">
    <property type="component" value="Unassembled WGS sequence"/>
</dbReference>